<sequence length="122" mass="14092">MGNSSTDDRIRAATVSETETKSWEHQKNVSHQYTTNRLSVRKIQNSFDFWIWEDFLCFLEELSNFGSRKLKVPSISGTGKIFVFKKNINQVARKSIRSIMNVLKLGYDNLKLTIADELMDIA</sequence>
<name>W2SHH8_NECAM</name>
<feature type="region of interest" description="Disordered" evidence="1">
    <location>
        <begin position="1"/>
        <end position="22"/>
    </location>
</feature>
<dbReference type="Proteomes" id="UP000053676">
    <property type="component" value="Unassembled WGS sequence"/>
</dbReference>
<organism evidence="2 3">
    <name type="scientific">Necator americanus</name>
    <name type="common">Human hookworm</name>
    <dbReference type="NCBI Taxonomy" id="51031"/>
    <lineage>
        <taxon>Eukaryota</taxon>
        <taxon>Metazoa</taxon>
        <taxon>Ecdysozoa</taxon>
        <taxon>Nematoda</taxon>
        <taxon>Chromadorea</taxon>
        <taxon>Rhabditida</taxon>
        <taxon>Rhabditina</taxon>
        <taxon>Rhabditomorpha</taxon>
        <taxon>Strongyloidea</taxon>
        <taxon>Ancylostomatidae</taxon>
        <taxon>Bunostominae</taxon>
        <taxon>Necator</taxon>
    </lineage>
</organism>
<evidence type="ECO:0000313" key="2">
    <source>
        <dbReference type="EMBL" id="ETN69104.1"/>
    </source>
</evidence>
<dbReference type="KEGG" id="nai:NECAME_15516"/>
<dbReference type="EMBL" id="KI669167">
    <property type="protein sequence ID" value="ETN69104.1"/>
    <property type="molecule type" value="Genomic_DNA"/>
</dbReference>
<feature type="compositionally biased region" description="Basic and acidic residues" evidence="1">
    <location>
        <begin position="1"/>
        <end position="11"/>
    </location>
</feature>
<proteinExistence type="predicted"/>
<reference evidence="3" key="1">
    <citation type="journal article" date="2014" name="Nat. Genet.">
        <title>Genome of the human hookworm Necator americanus.</title>
        <authorList>
            <person name="Tang Y.T."/>
            <person name="Gao X."/>
            <person name="Rosa B.A."/>
            <person name="Abubucker S."/>
            <person name="Hallsworth-Pepin K."/>
            <person name="Martin J."/>
            <person name="Tyagi R."/>
            <person name="Heizer E."/>
            <person name="Zhang X."/>
            <person name="Bhonagiri-Palsikar V."/>
            <person name="Minx P."/>
            <person name="Warren W.C."/>
            <person name="Wang Q."/>
            <person name="Zhan B."/>
            <person name="Hotez P.J."/>
            <person name="Sternberg P.W."/>
            <person name="Dougall A."/>
            <person name="Gaze S.T."/>
            <person name="Mulvenna J."/>
            <person name="Sotillo J."/>
            <person name="Ranganathan S."/>
            <person name="Rabelo E.M."/>
            <person name="Wilson R.K."/>
            <person name="Felgner P.L."/>
            <person name="Bethony J."/>
            <person name="Hawdon J.M."/>
            <person name="Gasser R.B."/>
            <person name="Loukas A."/>
            <person name="Mitreva M."/>
        </authorList>
    </citation>
    <scope>NUCLEOTIDE SEQUENCE [LARGE SCALE GENOMIC DNA]</scope>
</reference>
<gene>
    <name evidence="2" type="ORF">NECAME_15516</name>
</gene>
<accession>W2SHH8</accession>
<evidence type="ECO:0000256" key="1">
    <source>
        <dbReference type="SAM" id="MobiDB-lite"/>
    </source>
</evidence>
<dbReference type="AlphaFoldDB" id="W2SHH8"/>
<evidence type="ECO:0000313" key="3">
    <source>
        <dbReference type="Proteomes" id="UP000053676"/>
    </source>
</evidence>
<keyword evidence="3" id="KW-1185">Reference proteome</keyword>
<protein>
    <submittedName>
        <fullName evidence="2">Uncharacterized protein</fullName>
    </submittedName>
</protein>